<dbReference type="HOGENOM" id="CLU_164767_1_0_5"/>
<keyword evidence="1" id="KW-0813">Transport</keyword>
<dbReference type="GO" id="GO:0046872">
    <property type="term" value="F:metal ion binding"/>
    <property type="evidence" value="ECO:0007669"/>
    <property type="project" value="UniProtKB-KW"/>
</dbReference>
<dbReference type="PROSITE" id="PS51318">
    <property type="entry name" value="TAT"/>
    <property type="match status" value="1"/>
</dbReference>
<dbReference type="PROSITE" id="PS51373">
    <property type="entry name" value="HIPIP"/>
    <property type="match status" value="1"/>
</dbReference>
<keyword evidence="3" id="KW-0479">Metal-binding</keyword>
<evidence type="ECO:0000256" key="5">
    <source>
        <dbReference type="ARBA" id="ARBA00023004"/>
    </source>
</evidence>
<dbReference type="AlphaFoldDB" id="Q213D3"/>
<evidence type="ECO:0000256" key="4">
    <source>
        <dbReference type="ARBA" id="ARBA00022982"/>
    </source>
</evidence>
<dbReference type="InterPro" id="IPR036369">
    <property type="entry name" value="HIPIP_sf"/>
</dbReference>
<keyword evidence="4" id="KW-0249">Electron transport</keyword>
<dbReference type="GO" id="GO:0051539">
    <property type="term" value="F:4 iron, 4 sulfur cluster binding"/>
    <property type="evidence" value="ECO:0007669"/>
    <property type="project" value="UniProtKB-KW"/>
</dbReference>
<keyword evidence="6" id="KW-0411">Iron-sulfur</keyword>
<dbReference type="Gene3D" id="4.10.490.10">
    <property type="entry name" value="High potential iron-sulphur protein"/>
    <property type="match status" value="1"/>
</dbReference>
<protein>
    <submittedName>
        <fullName evidence="8">Twin-arginine translocation pathway signal</fullName>
    </submittedName>
</protein>
<dbReference type="OrthoDB" id="5334781at2"/>
<dbReference type="GO" id="GO:0009055">
    <property type="term" value="F:electron transfer activity"/>
    <property type="evidence" value="ECO:0007669"/>
    <property type="project" value="InterPro"/>
</dbReference>
<evidence type="ECO:0000256" key="1">
    <source>
        <dbReference type="ARBA" id="ARBA00022448"/>
    </source>
</evidence>
<proteinExistence type="predicted"/>
<evidence type="ECO:0000256" key="3">
    <source>
        <dbReference type="ARBA" id="ARBA00022723"/>
    </source>
</evidence>
<dbReference type="InterPro" id="IPR006311">
    <property type="entry name" value="TAT_signal"/>
</dbReference>
<evidence type="ECO:0000256" key="6">
    <source>
        <dbReference type="ARBA" id="ARBA00023014"/>
    </source>
</evidence>
<accession>Q213D3</accession>
<evidence type="ECO:0000256" key="2">
    <source>
        <dbReference type="ARBA" id="ARBA00022485"/>
    </source>
</evidence>
<gene>
    <name evidence="8" type="ordered locus">RPC_2958</name>
</gene>
<dbReference type="SUPFAM" id="SSF57652">
    <property type="entry name" value="HIPIP (high potential iron protein)"/>
    <property type="match status" value="1"/>
</dbReference>
<dbReference type="STRING" id="316056.RPC_2958"/>
<dbReference type="GO" id="GO:0019646">
    <property type="term" value="P:aerobic electron transport chain"/>
    <property type="evidence" value="ECO:0007669"/>
    <property type="project" value="InterPro"/>
</dbReference>
<dbReference type="KEGG" id="rpc:RPC_2958"/>
<organism evidence="8">
    <name type="scientific">Rhodopseudomonas palustris (strain BisB18)</name>
    <dbReference type="NCBI Taxonomy" id="316056"/>
    <lineage>
        <taxon>Bacteria</taxon>
        <taxon>Pseudomonadati</taxon>
        <taxon>Pseudomonadota</taxon>
        <taxon>Alphaproteobacteria</taxon>
        <taxon>Hyphomicrobiales</taxon>
        <taxon>Nitrobacteraceae</taxon>
        <taxon>Rhodopseudomonas</taxon>
    </lineage>
</organism>
<sequence length="94" mass="9894">MNDKTKDTHALSRRRLLRTGAYVVGAAALVGVAATGADAQVAKKASQRDAGYQESPNAGKSCSTCRQFQPPSSCTTVESPISPTGYCRLYAKKA</sequence>
<keyword evidence="5" id="KW-0408">Iron</keyword>
<name>Q213D3_RHOPB</name>
<evidence type="ECO:0000259" key="7">
    <source>
        <dbReference type="PROSITE" id="PS51373"/>
    </source>
</evidence>
<keyword evidence="2" id="KW-0004">4Fe-4S</keyword>
<dbReference type="EMBL" id="CP000301">
    <property type="protein sequence ID" value="ABD88503.1"/>
    <property type="molecule type" value="Genomic_DNA"/>
</dbReference>
<reference evidence="8" key="1">
    <citation type="submission" date="2006-03" db="EMBL/GenBank/DDBJ databases">
        <title>Complete sequence of Rhodopseudomonas palustris BisB18.</title>
        <authorList>
            <consortium name="US DOE Joint Genome Institute"/>
            <person name="Copeland A."/>
            <person name="Lucas S."/>
            <person name="Lapidus A."/>
            <person name="Barry K."/>
            <person name="Detter J.C."/>
            <person name="Glavina del Rio T."/>
            <person name="Hammon N."/>
            <person name="Israni S."/>
            <person name="Dalin E."/>
            <person name="Tice H."/>
            <person name="Pitluck S."/>
            <person name="Chain P."/>
            <person name="Malfatti S."/>
            <person name="Shin M."/>
            <person name="Vergez L."/>
            <person name="Schmutz J."/>
            <person name="Larimer F."/>
            <person name="Land M."/>
            <person name="Hauser L."/>
            <person name="Pelletier D.A."/>
            <person name="Kyrpides N."/>
            <person name="Anderson I."/>
            <person name="Oda Y."/>
            <person name="Harwood C.S."/>
            <person name="Richardson P."/>
        </authorList>
    </citation>
    <scope>NUCLEOTIDE SEQUENCE [LARGE SCALE GENOMIC DNA]</scope>
    <source>
        <strain evidence="8">BisB18</strain>
    </source>
</reference>
<evidence type="ECO:0000313" key="8">
    <source>
        <dbReference type="EMBL" id="ABD88503.1"/>
    </source>
</evidence>
<feature type="domain" description="High potential iron-sulfur proteins family profile" evidence="7">
    <location>
        <begin position="33"/>
        <end position="94"/>
    </location>
</feature>
<dbReference type="InterPro" id="IPR000170">
    <property type="entry name" value="High_potential_FeS_prot"/>
</dbReference>
<dbReference type="RefSeq" id="WP_011473398.1">
    <property type="nucleotide sequence ID" value="NC_007925.1"/>
</dbReference>
<dbReference type="eggNOG" id="ENOG50333EF">
    <property type="taxonomic scope" value="Bacteria"/>
</dbReference>